<evidence type="ECO:0000259" key="15">
    <source>
        <dbReference type="PROSITE" id="PS51406"/>
    </source>
</evidence>
<dbReference type="GO" id="GO:0030246">
    <property type="term" value="F:carbohydrate binding"/>
    <property type="evidence" value="ECO:0007669"/>
    <property type="project" value="UniProtKB-KW"/>
</dbReference>
<dbReference type="OrthoDB" id="7735550at2759"/>
<evidence type="ECO:0000256" key="6">
    <source>
        <dbReference type="ARBA" id="ARBA00022734"/>
    </source>
</evidence>
<feature type="chain" id="PRO_5035235347" evidence="14">
    <location>
        <begin position="30"/>
        <end position="315"/>
    </location>
</feature>
<keyword evidence="12" id="KW-0325">Glycoprotein</keyword>
<dbReference type="GO" id="GO:0003823">
    <property type="term" value="F:antigen binding"/>
    <property type="evidence" value="ECO:0007669"/>
    <property type="project" value="TreeGrafter"/>
</dbReference>
<evidence type="ECO:0000256" key="14">
    <source>
        <dbReference type="SAM" id="SignalP"/>
    </source>
</evidence>
<dbReference type="InterPro" id="IPR020837">
    <property type="entry name" value="Fibrinogen_CS"/>
</dbReference>
<dbReference type="FunFam" id="3.90.215.10:FF:000001">
    <property type="entry name" value="Tenascin isoform 1"/>
    <property type="match status" value="1"/>
</dbReference>
<dbReference type="InterPro" id="IPR050373">
    <property type="entry name" value="Fibrinogen_C-term_domain"/>
</dbReference>
<accession>A0A8J6DF28</accession>
<dbReference type="Pfam" id="PF00147">
    <property type="entry name" value="Fibrinogen_C"/>
    <property type="match status" value="2"/>
</dbReference>
<dbReference type="SMART" id="SM00186">
    <property type="entry name" value="FBG"/>
    <property type="match status" value="1"/>
</dbReference>
<proteinExistence type="predicted"/>
<dbReference type="GO" id="GO:0097367">
    <property type="term" value="F:carbohydrate derivative binding"/>
    <property type="evidence" value="ECO:0007669"/>
    <property type="project" value="TreeGrafter"/>
</dbReference>
<dbReference type="EMBL" id="JAGFMF010012188">
    <property type="protein sequence ID" value="KAG8506079.1"/>
    <property type="molecule type" value="Genomic_DNA"/>
</dbReference>
<evidence type="ECO:0000313" key="17">
    <source>
        <dbReference type="Proteomes" id="UP000700334"/>
    </source>
</evidence>
<feature type="signal peptide" evidence="14">
    <location>
        <begin position="1"/>
        <end position="29"/>
    </location>
</feature>
<dbReference type="Proteomes" id="UP000700334">
    <property type="component" value="Unassembled WGS sequence"/>
</dbReference>
<keyword evidence="7" id="KW-0677">Repeat</keyword>
<keyword evidence="4" id="KW-0479">Metal-binding</keyword>
<evidence type="ECO:0000256" key="9">
    <source>
        <dbReference type="ARBA" id="ARBA00022859"/>
    </source>
</evidence>
<name>A0A8J6DF28_GALPY</name>
<evidence type="ECO:0000256" key="7">
    <source>
        <dbReference type="ARBA" id="ARBA00022737"/>
    </source>
</evidence>
<reference evidence="16" key="1">
    <citation type="journal article" date="2021" name="Evol. Appl.">
        <title>The genome of the Pyrenean desman and the effects of bottlenecks and inbreeding on the genomic landscape of an endangered species.</title>
        <authorList>
            <person name="Escoda L."/>
            <person name="Castresana J."/>
        </authorList>
    </citation>
    <scope>NUCLEOTIDE SEQUENCE</scope>
    <source>
        <strain evidence="16">IBE-C5619</strain>
    </source>
</reference>
<evidence type="ECO:0000256" key="13">
    <source>
        <dbReference type="SAM" id="MobiDB-lite"/>
    </source>
</evidence>
<dbReference type="PROSITE" id="PS00514">
    <property type="entry name" value="FIBRINOGEN_C_1"/>
    <property type="match status" value="1"/>
</dbReference>
<evidence type="ECO:0000256" key="8">
    <source>
        <dbReference type="ARBA" id="ARBA00022837"/>
    </source>
</evidence>
<keyword evidence="17" id="KW-1185">Reference proteome</keyword>
<evidence type="ECO:0000256" key="2">
    <source>
        <dbReference type="ARBA" id="ARBA00022525"/>
    </source>
</evidence>
<keyword evidence="10" id="KW-0176">Collagen</keyword>
<dbReference type="GO" id="GO:0005102">
    <property type="term" value="F:signaling receptor binding"/>
    <property type="evidence" value="ECO:0007669"/>
    <property type="project" value="TreeGrafter"/>
</dbReference>
<evidence type="ECO:0000256" key="11">
    <source>
        <dbReference type="ARBA" id="ARBA00023157"/>
    </source>
</evidence>
<evidence type="ECO:0000256" key="5">
    <source>
        <dbReference type="ARBA" id="ARBA00022729"/>
    </source>
</evidence>
<comment type="subcellular location">
    <subcellularLocation>
        <location evidence="1">Secreted</location>
    </subcellularLocation>
</comment>
<feature type="region of interest" description="Disordered" evidence="13">
    <location>
        <begin position="58"/>
        <end position="83"/>
    </location>
</feature>
<sequence length="315" mass="34072">MRLAGVAVALGPTGQLLLALCMDTLAAQAADTCPEVKVLGVEGADRLAILRGCPGAAGPKGEAGAPGARGDRGEPGVRGERGPRSCKELLSRGHFLSGWYTIYLSDCRPLAVLCDMDTDGGGWAATLACGLGWPEELTCPRAAHQVFQRRSDGSVDFYRDWAAYKRGFGTQLGEFWLGNDNLHALTARGTSELRVDLEDFEGNHQFAHYRAFRVLGEAEHYKLVLGPFVGGSAGDSLAGHQNQAFSTKDRDQDASAGSCAERFQGAWWYNNCHSANLNGRYLRGAHESYADGVNWSTGRGYKYSYKVSEMKLRPT</sequence>
<dbReference type="CDD" id="cd00087">
    <property type="entry name" value="FReD"/>
    <property type="match status" value="1"/>
</dbReference>
<keyword evidence="6" id="KW-0430">Lectin</keyword>
<dbReference type="InterPro" id="IPR002181">
    <property type="entry name" value="Fibrinogen_a/b/g_C_dom"/>
</dbReference>
<evidence type="ECO:0000256" key="10">
    <source>
        <dbReference type="ARBA" id="ARBA00023119"/>
    </source>
</evidence>
<dbReference type="InterPro" id="IPR014716">
    <property type="entry name" value="Fibrinogen_a/b/g_C_1"/>
</dbReference>
<dbReference type="PROSITE" id="PS51406">
    <property type="entry name" value="FIBRINOGEN_C_2"/>
    <property type="match status" value="1"/>
</dbReference>
<dbReference type="GO" id="GO:0001867">
    <property type="term" value="P:complement activation, lectin pathway"/>
    <property type="evidence" value="ECO:0007669"/>
    <property type="project" value="TreeGrafter"/>
</dbReference>
<dbReference type="NCBIfam" id="NF040941">
    <property type="entry name" value="GGGWT_bact"/>
    <property type="match status" value="1"/>
</dbReference>
<dbReference type="AlphaFoldDB" id="A0A8J6DF28"/>
<dbReference type="GO" id="GO:0005581">
    <property type="term" value="C:collagen trimer"/>
    <property type="evidence" value="ECO:0007669"/>
    <property type="project" value="UniProtKB-KW"/>
</dbReference>
<feature type="compositionally biased region" description="Low complexity" evidence="13">
    <location>
        <begin position="58"/>
        <end position="68"/>
    </location>
</feature>
<dbReference type="GO" id="GO:0046872">
    <property type="term" value="F:metal ion binding"/>
    <property type="evidence" value="ECO:0007669"/>
    <property type="project" value="UniProtKB-KW"/>
</dbReference>
<dbReference type="Gene3D" id="3.90.215.10">
    <property type="entry name" value="Gamma Fibrinogen, chain A, domain 1"/>
    <property type="match status" value="1"/>
</dbReference>
<keyword evidence="11" id="KW-1015">Disulfide bond</keyword>
<dbReference type="GO" id="GO:0005615">
    <property type="term" value="C:extracellular space"/>
    <property type="evidence" value="ECO:0007669"/>
    <property type="project" value="TreeGrafter"/>
</dbReference>
<evidence type="ECO:0000256" key="4">
    <source>
        <dbReference type="ARBA" id="ARBA00022723"/>
    </source>
</evidence>
<dbReference type="InterPro" id="IPR036056">
    <property type="entry name" value="Fibrinogen-like_C"/>
</dbReference>
<dbReference type="SUPFAM" id="SSF56496">
    <property type="entry name" value="Fibrinogen C-terminal domain-like"/>
    <property type="match status" value="1"/>
</dbReference>
<evidence type="ECO:0000313" key="16">
    <source>
        <dbReference type="EMBL" id="KAG8506079.1"/>
    </source>
</evidence>
<feature type="domain" description="Fibrinogen C-terminal" evidence="15">
    <location>
        <begin position="77"/>
        <end position="315"/>
    </location>
</feature>
<protein>
    <submittedName>
        <fullName evidence="16">Ficolin-1</fullName>
    </submittedName>
</protein>
<feature type="compositionally biased region" description="Basic and acidic residues" evidence="13">
    <location>
        <begin position="69"/>
        <end position="83"/>
    </location>
</feature>
<keyword evidence="2" id="KW-0964">Secreted</keyword>
<keyword evidence="9" id="KW-0391">Immunity</keyword>
<keyword evidence="5 14" id="KW-0732">Signal</keyword>
<dbReference type="PANTHER" id="PTHR19143:SF433">
    <property type="entry name" value="FICOLIN-2"/>
    <property type="match status" value="1"/>
</dbReference>
<dbReference type="PANTHER" id="PTHR19143">
    <property type="entry name" value="FIBRINOGEN/TENASCIN/ANGIOPOEITIN"/>
    <property type="match status" value="1"/>
</dbReference>
<organism evidence="16 17">
    <name type="scientific">Galemys pyrenaicus</name>
    <name type="common">Iberian desman</name>
    <name type="synonym">Pyrenean desman</name>
    <dbReference type="NCBI Taxonomy" id="202257"/>
    <lineage>
        <taxon>Eukaryota</taxon>
        <taxon>Metazoa</taxon>
        <taxon>Chordata</taxon>
        <taxon>Craniata</taxon>
        <taxon>Vertebrata</taxon>
        <taxon>Euteleostomi</taxon>
        <taxon>Mammalia</taxon>
        <taxon>Eutheria</taxon>
        <taxon>Laurasiatheria</taxon>
        <taxon>Eulipotyphla</taxon>
        <taxon>Talpidae</taxon>
        <taxon>Galemys</taxon>
    </lineage>
</organism>
<dbReference type="SMR" id="A0A8J6DF28"/>
<keyword evidence="3" id="KW-0399">Innate immunity</keyword>
<gene>
    <name evidence="16" type="ORF">J0S82_002200</name>
</gene>
<evidence type="ECO:0000256" key="1">
    <source>
        <dbReference type="ARBA" id="ARBA00004613"/>
    </source>
</evidence>
<evidence type="ECO:0000256" key="3">
    <source>
        <dbReference type="ARBA" id="ARBA00022588"/>
    </source>
</evidence>
<evidence type="ECO:0000256" key="12">
    <source>
        <dbReference type="ARBA" id="ARBA00023180"/>
    </source>
</evidence>
<keyword evidence="8" id="KW-0106">Calcium</keyword>
<comment type="caution">
    <text evidence="16">The sequence shown here is derived from an EMBL/GenBank/DDBJ whole genome shotgun (WGS) entry which is preliminary data.</text>
</comment>